<dbReference type="Proteomes" id="UP001597402">
    <property type="component" value="Unassembled WGS sequence"/>
</dbReference>
<sequence>MSRSGTAARVRPLADRRAEPAPDQFAYDAFLSYSRADAAAAKPFGQAIERFGTPWYRARDRRVFLDTATLAGNGSLREAIEEALGNSRALVLLISATSRRSRWVDVEVAWWLRHRGPDDLYLAVLDGHMSWDTDPEATSAGPGALPEKWRSAFPDEPIWVDLRWMAGLEQIDQRDPRLTDAAAQLLASMRRVPKDRVVGEHLRRRRQTRRMVATVIATLVALLTTSVVAAVVAVDRRNAAIEQRYTATSRQLVAQSASIEDERPSLARQLLLEAHRLSPTEESVGALVRSPRMPREFGVAGYDPDVAVHASLPLVAIVSGPELRLYETDSGRLLTTVTDSVPEKGEVAFSPSGTGMAATTGPGRLGLFDISDAARPRLLAELDAPDPAVERLAYAPGGEVLIVEDSTSITFYDVADPAEPVTGTTVPTGESPDRLVLLDDGTLLSPSRVTAAGVDTASLPVDVIVTPLAAGTGRAVVTADRQTLARAGSVADVEVWDIADPLQPVLRDSVPGESFGVNSIAVSDDGGVLAVGTPSGVTQLWDLGDLTRPILGERLRGVSAGVRAVAFGVRSRQLVVVSDDPVAPGANTGLPGRSVVRVWPVQGATRAGATSRIDGGRQAVPAWAPDAQAVIAGFPARSWLLDDPRDPRPGAAVPTLAVGGGAAYAYQPGSSVIASGSPVVLWDAEDPSEPRLLTEGTAVVEPSDLAVFSPDGSVLAVASENYTVALWSIVDGSTRALATLPETRPAPHGAAFDASGRTLVTLGREGGATLWDVRDPETPEVLSRVSMPDEEIAAVVIDTRNEILIAGGVRGSLSSWDISTPSRPRLMASRAAHNGALTGLALSPDGGVMASAGVDAVRLWAREDVTATPAPMATLDAGGVYNGAAVSFSPDGTLLAAATSGDMQIWDVDVGRLLGELCAASDRITQAQWAEYLPADIAYDPPCTGRG</sequence>
<dbReference type="SUPFAM" id="SSF50998">
    <property type="entry name" value="Quinoprotein alcohol dehydrogenase-like"/>
    <property type="match status" value="1"/>
</dbReference>
<comment type="caution">
    <text evidence="4">The sequence shown here is derived from an EMBL/GenBank/DDBJ whole genome shotgun (WGS) entry which is preliminary data.</text>
</comment>
<protein>
    <submittedName>
        <fullName evidence="4">TIR domain-containing protein</fullName>
    </submittedName>
</protein>
<dbReference type="InterPro" id="IPR035897">
    <property type="entry name" value="Toll_tir_struct_dom_sf"/>
</dbReference>
<proteinExistence type="predicted"/>
<dbReference type="PROSITE" id="PS50104">
    <property type="entry name" value="TIR"/>
    <property type="match status" value="1"/>
</dbReference>
<name>A0ABW4XGY5_9ACTN</name>
<accession>A0ABW4XGY5</accession>
<evidence type="ECO:0000259" key="3">
    <source>
        <dbReference type="PROSITE" id="PS50104"/>
    </source>
</evidence>
<dbReference type="PANTHER" id="PTHR19879:SF9">
    <property type="entry name" value="TRANSCRIPTION INITIATION FACTOR TFIID SUBUNIT 5"/>
    <property type="match status" value="1"/>
</dbReference>
<evidence type="ECO:0000256" key="2">
    <source>
        <dbReference type="SAM" id="Phobius"/>
    </source>
</evidence>
<dbReference type="PANTHER" id="PTHR19879">
    <property type="entry name" value="TRANSCRIPTION INITIATION FACTOR TFIID"/>
    <property type="match status" value="1"/>
</dbReference>
<dbReference type="SMART" id="SM00320">
    <property type="entry name" value="WD40"/>
    <property type="match status" value="7"/>
</dbReference>
<feature type="domain" description="TIR" evidence="3">
    <location>
        <begin position="25"/>
        <end position="166"/>
    </location>
</feature>
<evidence type="ECO:0000313" key="4">
    <source>
        <dbReference type="EMBL" id="MFD2094307.1"/>
    </source>
</evidence>
<dbReference type="Pfam" id="PF00400">
    <property type="entry name" value="WD40"/>
    <property type="match status" value="2"/>
</dbReference>
<dbReference type="InterPro" id="IPR001680">
    <property type="entry name" value="WD40_rpt"/>
</dbReference>
<dbReference type="SUPFAM" id="SSF52200">
    <property type="entry name" value="Toll/Interleukin receptor TIR domain"/>
    <property type="match status" value="1"/>
</dbReference>
<keyword evidence="2" id="KW-1133">Transmembrane helix</keyword>
<dbReference type="Gene3D" id="2.130.10.10">
    <property type="entry name" value="YVTN repeat-like/Quinoprotein amine dehydrogenase"/>
    <property type="match status" value="4"/>
</dbReference>
<evidence type="ECO:0000256" key="1">
    <source>
        <dbReference type="PROSITE-ProRule" id="PRU00221"/>
    </source>
</evidence>
<organism evidence="4 5">
    <name type="scientific">Blastococcus deserti</name>
    <dbReference type="NCBI Taxonomy" id="2259033"/>
    <lineage>
        <taxon>Bacteria</taxon>
        <taxon>Bacillati</taxon>
        <taxon>Actinomycetota</taxon>
        <taxon>Actinomycetes</taxon>
        <taxon>Geodermatophilales</taxon>
        <taxon>Geodermatophilaceae</taxon>
        <taxon>Blastococcus</taxon>
    </lineage>
</organism>
<feature type="transmembrane region" description="Helical" evidence="2">
    <location>
        <begin position="211"/>
        <end position="234"/>
    </location>
</feature>
<evidence type="ECO:0000313" key="5">
    <source>
        <dbReference type="Proteomes" id="UP001597402"/>
    </source>
</evidence>
<reference evidence="5" key="1">
    <citation type="journal article" date="2019" name="Int. J. Syst. Evol. Microbiol.">
        <title>The Global Catalogue of Microorganisms (GCM) 10K type strain sequencing project: providing services to taxonomists for standard genome sequencing and annotation.</title>
        <authorList>
            <consortium name="The Broad Institute Genomics Platform"/>
            <consortium name="The Broad Institute Genome Sequencing Center for Infectious Disease"/>
            <person name="Wu L."/>
            <person name="Ma J."/>
        </authorList>
    </citation>
    <scope>NUCLEOTIDE SEQUENCE [LARGE SCALE GENOMIC DNA]</scope>
    <source>
        <strain evidence="5">JCM 3338</strain>
    </source>
</reference>
<dbReference type="InterPro" id="IPR011047">
    <property type="entry name" value="Quinoprotein_ADH-like_sf"/>
</dbReference>
<keyword evidence="2" id="KW-0812">Transmembrane</keyword>
<dbReference type="InterPro" id="IPR036322">
    <property type="entry name" value="WD40_repeat_dom_sf"/>
</dbReference>
<dbReference type="RefSeq" id="WP_376881030.1">
    <property type="nucleotide sequence ID" value="NZ_JBHUHP010000030.1"/>
</dbReference>
<dbReference type="InterPro" id="IPR000157">
    <property type="entry name" value="TIR_dom"/>
</dbReference>
<dbReference type="InterPro" id="IPR015943">
    <property type="entry name" value="WD40/YVTN_repeat-like_dom_sf"/>
</dbReference>
<gene>
    <name evidence="4" type="ORF">ACFSHS_22295</name>
</gene>
<keyword evidence="2" id="KW-0472">Membrane</keyword>
<dbReference type="EMBL" id="JBHUHP010000030">
    <property type="protein sequence ID" value="MFD2094307.1"/>
    <property type="molecule type" value="Genomic_DNA"/>
</dbReference>
<feature type="repeat" description="WD" evidence="1">
    <location>
        <begin position="510"/>
        <end position="543"/>
    </location>
</feature>
<dbReference type="PROSITE" id="PS50082">
    <property type="entry name" value="WD_REPEATS_2"/>
    <property type="match status" value="2"/>
</dbReference>
<keyword evidence="5" id="KW-1185">Reference proteome</keyword>
<dbReference type="SUPFAM" id="SSF50978">
    <property type="entry name" value="WD40 repeat-like"/>
    <property type="match status" value="1"/>
</dbReference>
<keyword evidence="1" id="KW-0853">WD repeat</keyword>
<feature type="repeat" description="WD" evidence="1">
    <location>
        <begin position="708"/>
        <end position="737"/>
    </location>
</feature>
<dbReference type="Pfam" id="PF13676">
    <property type="entry name" value="TIR_2"/>
    <property type="match status" value="1"/>
</dbReference>
<dbReference type="Gene3D" id="3.40.50.10140">
    <property type="entry name" value="Toll/interleukin-1 receptor homology (TIR) domain"/>
    <property type="match status" value="1"/>
</dbReference>